<sequence>MFINSPLEQFEINTYISTTSSIADFSWTSTTNFGVYTIIVFSIIIGTHTTSIGNNGIIPTKWSMGIESTYSTTQNMVYSQIGISGQQYFPTIYVIFVFITISNTFSMIPYNFATMSHTVFTVSTSSITWTGVTITGFYNFKTEYFGTFVPAGTTTPTVPVTVIIETTSYTARSVSTGTRTGSNITAGHTTTVITGGTIFDFMSSGIIFFIVGFTPTGTVTGIMCTEFAIGTIQAYVFSITACSYIKEAIYTH</sequence>
<dbReference type="GO" id="GO:0005743">
    <property type="term" value="C:mitochondrial inner membrane"/>
    <property type="evidence" value="ECO:0007669"/>
    <property type="project" value="UniProtKB-SubCell"/>
</dbReference>
<evidence type="ECO:0000256" key="3">
    <source>
        <dbReference type="ARBA" id="ARBA00021312"/>
    </source>
</evidence>
<protein>
    <recommendedName>
        <fullName evidence="3 12">ATP synthase subunit a</fullName>
    </recommendedName>
</protein>
<evidence type="ECO:0000256" key="9">
    <source>
        <dbReference type="ARBA" id="ARBA00023065"/>
    </source>
</evidence>
<dbReference type="EMBL" id="KJ459951">
    <property type="protein sequence ID" value="AHY04924.1"/>
    <property type="molecule type" value="Genomic_DNA"/>
</dbReference>
<evidence type="ECO:0000256" key="1">
    <source>
        <dbReference type="ARBA" id="ARBA00004448"/>
    </source>
</evidence>
<dbReference type="GO" id="GO:0016787">
    <property type="term" value="F:hydrolase activity"/>
    <property type="evidence" value="ECO:0007669"/>
    <property type="project" value="UniProtKB-KW"/>
</dbReference>
<dbReference type="CDD" id="cd00310">
    <property type="entry name" value="ATP-synt_Fo_a_6"/>
    <property type="match status" value="1"/>
</dbReference>
<dbReference type="InterPro" id="IPR035908">
    <property type="entry name" value="F0_ATP_A_sf"/>
</dbReference>
<keyword evidence="13" id="KW-0378">Hydrolase</keyword>
<keyword evidence="10" id="KW-0472">Membrane</keyword>
<comment type="similarity">
    <text evidence="2">Belongs to the ATPase A chain family.</text>
</comment>
<evidence type="ECO:0000313" key="13">
    <source>
        <dbReference type="EMBL" id="AHY04924.1"/>
    </source>
</evidence>
<dbReference type="Pfam" id="PF00119">
    <property type="entry name" value="ATP-synt_A"/>
    <property type="match status" value="1"/>
</dbReference>
<dbReference type="PANTHER" id="PTHR11410:SF0">
    <property type="entry name" value="ATP SYNTHASE SUBUNIT A"/>
    <property type="match status" value="1"/>
</dbReference>
<dbReference type="Gene3D" id="1.20.120.220">
    <property type="entry name" value="ATP synthase, F0 complex, subunit A"/>
    <property type="match status" value="1"/>
</dbReference>
<evidence type="ECO:0000256" key="8">
    <source>
        <dbReference type="ARBA" id="ARBA00022989"/>
    </source>
</evidence>
<keyword evidence="6" id="KW-0812">Transmembrane</keyword>
<dbReference type="GeneID" id="19350980"/>
<keyword evidence="11" id="KW-0066">ATP synthesis</keyword>
<evidence type="ECO:0000256" key="4">
    <source>
        <dbReference type="ARBA" id="ARBA00022448"/>
    </source>
</evidence>
<dbReference type="AlphaFoldDB" id="A0A023UM96"/>
<organism evidence="13">
    <name type="scientific">Magnusiomyces tetraspermus</name>
    <dbReference type="NCBI Taxonomy" id="1232584"/>
    <lineage>
        <taxon>Eukaryota</taxon>
        <taxon>Fungi</taxon>
        <taxon>Dikarya</taxon>
        <taxon>Ascomycota</taxon>
        <taxon>Saccharomycotina</taxon>
        <taxon>Dipodascomycetes</taxon>
        <taxon>Dipodascales</taxon>
        <taxon>Dipodascaceae</taxon>
        <taxon>Magnusiomyces</taxon>
    </lineage>
</organism>
<evidence type="ECO:0000256" key="10">
    <source>
        <dbReference type="ARBA" id="ARBA00023136"/>
    </source>
</evidence>
<dbReference type="PRINTS" id="PR00123">
    <property type="entry name" value="ATPASEA"/>
</dbReference>
<evidence type="ECO:0000256" key="5">
    <source>
        <dbReference type="ARBA" id="ARBA00022547"/>
    </source>
</evidence>
<keyword evidence="13" id="KW-0496">Mitochondrion</keyword>
<dbReference type="GO" id="GO:0045259">
    <property type="term" value="C:proton-transporting ATP synthase complex"/>
    <property type="evidence" value="ECO:0007669"/>
    <property type="project" value="UniProtKB-KW"/>
</dbReference>
<reference evidence="13" key="1">
    <citation type="journal article" date="2014" name="Proc. Natl. Acad. Sci. U.S.A.">
        <title>Massive programmed translational jumping in mitochondria.</title>
        <authorList>
            <person name="Lang B.F."/>
            <person name="Jakubkova M."/>
            <person name="Hegedusova E."/>
            <person name="Daoud R."/>
            <person name="Forget L."/>
            <person name="Brejova B."/>
            <person name="Vinar T."/>
            <person name="Kosa P."/>
            <person name="Fricova D."/>
            <person name="Nebohacova M."/>
            <person name="Griac P."/>
            <person name="Tomaska L."/>
            <person name="Burger G."/>
            <person name="Nosek J."/>
        </authorList>
    </citation>
    <scope>NUCLEOTIDE SEQUENCE</scope>
    <source>
        <strain evidence="13">NRRL Y-7288</strain>
    </source>
</reference>
<dbReference type="SUPFAM" id="SSF81336">
    <property type="entry name" value="F1F0 ATP synthase subunit A"/>
    <property type="match status" value="1"/>
</dbReference>
<evidence type="ECO:0000256" key="11">
    <source>
        <dbReference type="ARBA" id="ARBA00023310"/>
    </source>
</evidence>
<keyword evidence="9" id="KW-0406">Ion transport</keyword>
<dbReference type="InterPro" id="IPR045083">
    <property type="entry name" value="ATP_synth_F0_asu_bact/mt"/>
</dbReference>
<accession>A0A023UM96</accession>
<dbReference type="GO" id="GO:0046933">
    <property type="term" value="F:proton-transporting ATP synthase activity, rotational mechanism"/>
    <property type="evidence" value="ECO:0007669"/>
    <property type="project" value="TreeGrafter"/>
</dbReference>
<evidence type="ECO:0000256" key="2">
    <source>
        <dbReference type="ARBA" id="ARBA00006810"/>
    </source>
</evidence>
<dbReference type="PANTHER" id="PTHR11410">
    <property type="entry name" value="ATP SYNTHASE SUBUNIT A"/>
    <property type="match status" value="1"/>
</dbReference>
<comment type="subcellular location">
    <subcellularLocation>
        <location evidence="1 12">Mitochondrion inner membrane</location>
        <topology evidence="1 12">Multi-pass membrane protein</topology>
    </subcellularLocation>
</comment>
<evidence type="ECO:0000256" key="12">
    <source>
        <dbReference type="RuleBase" id="RU004450"/>
    </source>
</evidence>
<proteinExistence type="inferred from homology"/>
<name>A0A023UM96_9ASCO</name>
<geneLocation type="mitochondrion" evidence="13"/>
<keyword evidence="4" id="KW-0813">Transport</keyword>
<keyword evidence="8" id="KW-1133">Transmembrane helix</keyword>
<dbReference type="InterPro" id="IPR000568">
    <property type="entry name" value="ATP_synth_F0_asu"/>
</dbReference>
<evidence type="ECO:0000256" key="6">
    <source>
        <dbReference type="ARBA" id="ARBA00022692"/>
    </source>
</evidence>
<keyword evidence="5" id="KW-0138">CF(0)</keyword>
<gene>
    <name evidence="13" type="primary">atp6</name>
</gene>
<evidence type="ECO:0000256" key="7">
    <source>
        <dbReference type="ARBA" id="ARBA00022781"/>
    </source>
</evidence>
<dbReference type="RefSeq" id="YP_009029670.1">
    <property type="nucleotide sequence ID" value="NC_024094.1"/>
</dbReference>
<dbReference type="NCBIfam" id="TIGR01131">
    <property type="entry name" value="ATP_synt_6_or_A"/>
    <property type="match status" value="1"/>
</dbReference>
<keyword evidence="7" id="KW-0375">Hydrogen ion transport</keyword>